<evidence type="ECO:0000313" key="15">
    <source>
        <dbReference type="Proteomes" id="UP001186944"/>
    </source>
</evidence>
<dbReference type="PANTHER" id="PTHR14281">
    <property type="entry name" value="KINETOCHORE PROTEIN SPC25-RELATED"/>
    <property type="match status" value="1"/>
</dbReference>
<dbReference type="PANTHER" id="PTHR14281:SF0">
    <property type="entry name" value="KINETOCHORE PROTEIN SPC25"/>
    <property type="match status" value="1"/>
</dbReference>
<accession>A0AA88YN06</accession>
<evidence type="ECO:0000256" key="4">
    <source>
        <dbReference type="ARBA" id="ARBA00022454"/>
    </source>
</evidence>
<keyword evidence="9 11" id="KW-0137">Centromere</keyword>
<evidence type="ECO:0000256" key="3">
    <source>
        <dbReference type="ARBA" id="ARBA00013692"/>
    </source>
</evidence>
<feature type="domain" description="Chromosome segregation protein Spc25 C-terminal" evidence="13">
    <location>
        <begin position="157"/>
        <end position="226"/>
    </location>
</feature>
<keyword evidence="8 11" id="KW-0131">Cell cycle</keyword>
<dbReference type="FunFam" id="3.30.457.50:FF:000001">
    <property type="entry name" value="Probable kinetochore protein spc25"/>
    <property type="match status" value="1"/>
</dbReference>
<gene>
    <name evidence="14" type="ORF">FSP39_004318</name>
</gene>
<keyword evidence="6 11" id="KW-0498">Mitosis</keyword>
<evidence type="ECO:0000256" key="8">
    <source>
        <dbReference type="ARBA" id="ARBA00023306"/>
    </source>
</evidence>
<evidence type="ECO:0000256" key="10">
    <source>
        <dbReference type="ARBA" id="ARBA00065771"/>
    </source>
</evidence>
<evidence type="ECO:0000256" key="5">
    <source>
        <dbReference type="ARBA" id="ARBA00022618"/>
    </source>
</evidence>
<dbReference type="GO" id="GO:0005634">
    <property type="term" value="C:nucleus"/>
    <property type="evidence" value="ECO:0007669"/>
    <property type="project" value="UniProtKB-SubCell"/>
</dbReference>
<evidence type="ECO:0000256" key="12">
    <source>
        <dbReference type="SAM" id="Coils"/>
    </source>
</evidence>
<evidence type="ECO:0000256" key="1">
    <source>
        <dbReference type="ARBA" id="ARBA00004584"/>
    </source>
</evidence>
<dbReference type="GO" id="GO:0007059">
    <property type="term" value="P:chromosome segregation"/>
    <property type="evidence" value="ECO:0007669"/>
    <property type="project" value="InterPro"/>
</dbReference>
<protein>
    <recommendedName>
        <fullName evidence="3 11">Kinetochore protein SPC25</fullName>
    </recommendedName>
</protein>
<dbReference type="Pfam" id="PF08234">
    <property type="entry name" value="Spindle_Spc25"/>
    <property type="match status" value="1"/>
</dbReference>
<keyword evidence="11" id="KW-0539">Nucleus</keyword>
<keyword evidence="7 12" id="KW-0175">Coiled coil</keyword>
<evidence type="ECO:0000256" key="7">
    <source>
        <dbReference type="ARBA" id="ARBA00023054"/>
    </source>
</evidence>
<keyword evidence="11" id="KW-0995">Kinetochore</keyword>
<comment type="function">
    <text evidence="11">Acts as a component of the essential kinetochore-associated NDC80 complex, which is required for chromosome segregation and spindle checkpoint activity.</text>
</comment>
<comment type="caution">
    <text evidence="14">The sequence shown here is derived from an EMBL/GenBank/DDBJ whole genome shotgun (WGS) entry which is preliminary data.</text>
</comment>
<evidence type="ECO:0000256" key="6">
    <source>
        <dbReference type="ARBA" id="ARBA00022776"/>
    </source>
</evidence>
<evidence type="ECO:0000256" key="2">
    <source>
        <dbReference type="ARBA" id="ARBA00006379"/>
    </source>
</evidence>
<dbReference type="InterPro" id="IPR045143">
    <property type="entry name" value="Spc25"/>
</dbReference>
<evidence type="ECO:0000313" key="14">
    <source>
        <dbReference type="EMBL" id="KAK3108259.1"/>
    </source>
</evidence>
<dbReference type="EMBL" id="VSWD01000001">
    <property type="protein sequence ID" value="KAK3108259.1"/>
    <property type="molecule type" value="Genomic_DNA"/>
</dbReference>
<comment type="subcellular location">
    <subcellularLocation>
        <location evidence="1">Chromosome</location>
        <location evidence="1">Centromere</location>
    </subcellularLocation>
    <subcellularLocation>
        <location evidence="11">Nucleus</location>
    </subcellularLocation>
    <subcellularLocation>
        <location evidence="11">Chromosome</location>
        <location evidence="11">Centromere</location>
        <location evidence="11">Kinetochore</location>
    </subcellularLocation>
</comment>
<dbReference type="GO" id="GO:0031262">
    <property type="term" value="C:Ndc80 complex"/>
    <property type="evidence" value="ECO:0007669"/>
    <property type="project" value="InterPro"/>
</dbReference>
<reference evidence="14" key="1">
    <citation type="submission" date="2019-08" db="EMBL/GenBank/DDBJ databases">
        <title>The improved chromosome-level genome for the pearl oyster Pinctada fucata martensii using PacBio sequencing and Hi-C.</title>
        <authorList>
            <person name="Zheng Z."/>
        </authorList>
    </citation>
    <scope>NUCLEOTIDE SEQUENCE</scope>
    <source>
        <strain evidence="14">ZZ-2019</strain>
        <tissue evidence="14">Adductor muscle</tissue>
    </source>
</reference>
<feature type="coiled-coil region" evidence="12">
    <location>
        <begin position="17"/>
        <end position="119"/>
    </location>
</feature>
<keyword evidence="4 11" id="KW-0158">Chromosome</keyword>
<sequence length="233" mass="27109">MDHSLVAEVEGLNARLLQTKEKIINSWKSQYDVLQAENEKEYHLSLAKLQDELQSHKENIEKIQQQVICDGKELESRAKALQELKQALQIVMCNTDSSLQTQEALTNQRENKMHDLEKKKDLLVHQSKATEKQLREIEMYSKFYSERLALNIIKCSGGRLQFVFTSINPNDPEAVCYFFMKIEGENRKYNVVDCEPAVPDLEELVEKLNRTNNLKSFVVAVRKRFKDIECKKS</sequence>
<comment type="subunit">
    <text evidence="10">Component of the NDC80 complex, which is composed of ndc80, cdca1, spbc24 and spbc25. The NDC80 complex interacts with mis12 and zwint.</text>
</comment>
<name>A0AA88YN06_PINIB</name>
<keyword evidence="15" id="KW-1185">Reference proteome</keyword>
<evidence type="ECO:0000256" key="9">
    <source>
        <dbReference type="ARBA" id="ARBA00023328"/>
    </source>
</evidence>
<dbReference type="AlphaFoldDB" id="A0AA88YN06"/>
<proteinExistence type="inferred from homology"/>
<evidence type="ECO:0000256" key="11">
    <source>
        <dbReference type="RuleBase" id="RU367150"/>
    </source>
</evidence>
<keyword evidence="5 11" id="KW-0132">Cell division</keyword>
<dbReference type="InterPro" id="IPR013255">
    <property type="entry name" value="Spc25_C"/>
</dbReference>
<evidence type="ECO:0000259" key="13">
    <source>
        <dbReference type="Pfam" id="PF08234"/>
    </source>
</evidence>
<dbReference type="GO" id="GO:0051301">
    <property type="term" value="P:cell division"/>
    <property type="evidence" value="ECO:0007669"/>
    <property type="project" value="UniProtKB-UniRule"/>
</dbReference>
<organism evidence="14 15">
    <name type="scientific">Pinctada imbricata</name>
    <name type="common">Atlantic pearl-oyster</name>
    <name type="synonym">Pinctada martensii</name>
    <dbReference type="NCBI Taxonomy" id="66713"/>
    <lineage>
        <taxon>Eukaryota</taxon>
        <taxon>Metazoa</taxon>
        <taxon>Spiralia</taxon>
        <taxon>Lophotrochozoa</taxon>
        <taxon>Mollusca</taxon>
        <taxon>Bivalvia</taxon>
        <taxon>Autobranchia</taxon>
        <taxon>Pteriomorphia</taxon>
        <taxon>Pterioida</taxon>
        <taxon>Pterioidea</taxon>
        <taxon>Pteriidae</taxon>
        <taxon>Pinctada</taxon>
    </lineage>
</organism>
<dbReference type="CDD" id="cd23784">
    <property type="entry name" value="RWD_Spc25"/>
    <property type="match status" value="1"/>
</dbReference>
<dbReference type="Proteomes" id="UP001186944">
    <property type="component" value="Unassembled WGS sequence"/>
</dbReference>
<comment type="similarity">
    <text evidence="2 11">Belongs to the SPC25 family.</text>
</comment>
<dbReference type="Gene3D" id="3.30.457.50">
    <property type="entry name" value="Chromosome segregation protein Spc25"/>
    <property type="match status" value="1"/>
</dbReference>